<dbReference type="GO" id="GO:0003700">
    <property type="term" value="F:DNA-binding transcription factor activity"/>
    <property type="evidence" value="ECO:0007669"/>
    <property type="project" value="TreeGrafter"/>
</dbReference>
<proteinExistence type="predicted"/>
<dbReference type="GO" id="GO:0008270">
    <property type="term" value="F:zinc ion binding"/>
    <property type="evidence" value="ECO:0007669"/>
    <property type="project" value="UniProtKB-KW"/>
</dbReference>
<dbReference type="SUPFAM" id="SSF57667">
    <property type="entry name" value="beta-beta-alpha zinc fingers"/>
    <property type="match status" value="2"/>
</dbReference>
<keyword evidence="7" id="KW-0539">Nucleus</keyword>
<accession>A0A8D8WGG0</accession>
<sequence>MSDQPASMSKKKTEPGLYVTTNTTRNNKHGLETEQKVIEQELPTLDNPNDTTAKQETVEFEHNRLETLAKLETLDNELDTLVKLEPLDNELDTWVKKELYETEDLITDHPFDGNNSEQNSNDKHTNIQNNRHNIKKHKNGNIYYCNQCPRSYPYKHQLKAHLLAHEGNTYSCDKCPKSFTYKDSLAAHLLTHEGIRHPCHKCPKSFSYKCALKTHLLSHEGIRFPCNKCQIFGEYKTFLIIV</sequence>
<dbReference type="InterPro" id="IPR050589">
    <property type="entry name" value="Ikaros_C2H2-ZF"/>
</dbReference>
<feature type="region of interest" description="Disordered" evidence="9">
    <location>
        <begin position="1"/>
        <end position="31"/>
    </location>
</feature>
<comment type="subcellular location">
    <subcellularLocation>
        <location evidence="1">Nucleus</location>
    </subcellularLocation>
</comment>
<organism evidence="11">
    <name type="scientific">Cacopsylla melanoneura</name>
    <dbReference type="NCBI Taxonomy" id="428564"/>
    <lineage>
        <taxon>Eukaryota</taxon>
        <taxon>Metazoa</taxon>
        <taxon>Ecdysozoa</taxon>
        <taxon>Arthropoda</taxon>
        <taxon>Hexapoda</taxon>
        <taxon>Insecta</taxon>
        <taxon>Pterygota</taxon>
        <taxon>Neoptera</taxon>
        <taxon>Paraneoptera</taxon>
        <taxon>Hemiptera</taxon>
        <taxon>Sternorrhyncha</taxon>
        <taxon>Psylloidea</taxon>
        <taxon>Psyllidae</taxon>
        <taxon>Psyllinae</taxon>
        <taxon>Cacopsylla</taxon>
    </lineage>
</organism>
<dbReference type="PANTHER" id="PTHR24404:SF112">
    <property type="entry name" value="ZINC FINGER PROTEIN 575"/>
    <property type="match status" value="1"/>
</dbReference>
<feature type="domain" description="C2H2-type" evidence="10">
    <location>
        <begin position="170"/>
        <end position="197"/>
    </location>
</feature>
<dbReference type="Pfam" id="PF00096">
    <property type="entry name" value="zf-C2H2"/>
    <property type="match status" value="3"/>
</dbReference>
<dbReference type="PANTHER" id="PTHR24404">
    <property type="entry name" value="ZINC FINGER PROTEIN"/>
    <property type="match status" value="1"/>
</dbReference>
<feature type="domain" description="C2H2-type" evidence="10">
    <location>
        <begin position="197"/>
        <end position="224"/>
    </location>
</feature>
<dbReference type="AlphaFoldDB" id="A0A8D8WGG0"/>
<dbReference type="InterPro" id="IPR036236">
    <property type="entry name" value="Znf_C2H2_sf"/>
</dbReference>
<evidence type="ECO:0000313" key="11">
    <source>
        <dbReference type="EMBL" id="CAG6659353.1"/>
    </source>
</evidence>
<dbReference type="InterPro" id="IPR013087">
    <property type="entry name" value="Znf_C2H2_type"/>
</dbReference>
<dbReference type="Gene3D" id="3.30.160.60">
    <property type="entry name" value="Classic Zinc Finger"/>
    <property type="match status" value="1"/>
</dbReference>
<evidence type="ECO:0000256" key="5">
    <source>
        <dbReference type="ARBA" id="ARBA00022833"/>
    </source>
</evidence>
<dbReference type="SMART" id="SM00355">
    <property type="entry name" value="ZnF_C2H2"/>
    <property type="match status" value="3"/>
</dbReference>
<evidence type="ECO:0000256" key="7">
    <source>
        <dbReference type="ARBA" id="ARBA00023242"/>
    </source>
</evidence>
<dbReference type="EMBL" id="HBUF01193919">
    <property type="protein sequence ID" value="CAG6659353.1"/>
    <property type="molecule type" value="Transcribed_RNA"/>
</dbReference>
<reference evidence="11" key="1">
    <citation type="submission" date="2021-05" db="EMBL/GenBank/DDBJ databases">
        <authorList>
            <person name="Alioto T."/>
            <person name="Alioto T."/>
            <person name="Gomez Garrido J."/>
        </authorList>
    </citation>
    <scope>NUCLEOTIDE SEQUENCE</scope>
</reference>
<keyword evidence="4 8" id="KW-0863">Zinc-finger</keyword>
<dbReference type="FunFam" id="3.30.160.60:FF:000065">
    <property type="entry name" value="B-cell CLL/lymphoma 6, member B"/>
    <property type="match status" value="1"/>
</dbReference>
<feature type="region of interest" description="Disordered" evidence="9">
    <location>
        <begin position="107"/>
        <end position="133"/>
    </location>
</feature>
<dbReference type="GO" id="GO:0006357">
    <property type="term" value="P:regulation of transcription by RNA polymerase II"/>
    <property type="evidence" value="ECO:0007669"/>
    <property type="project" value="TreeGrafter"/>
</dbReference>
<evidence type="ECO:0000256" key="4">
    <source>
        <dbReference type="ARBA" id="ARBA00022771"/>
    </source>
</evidence>
<evidence type="ECO:0000256" key="8">
    <source>
        <dbReference type="PROSITE-ProRule" id="PRU00042"/>
    </source>
</evidence>
<evidence type="ECO:0000256" key="3">
    <source>
        <dbReference type="ARBA" id="ARBA00022737"/>
    </source>
</evidence>
<feature type="domain" description="C2H2-type" evidence="10">
    <location>
        <begin position="143"/>
        <end position="170"/>
    </location>
</feature>
<evidence type="ECO:0000256" key="1">
    <source>
        <dbReference type="ARBA" id="ARBA00004123"/>
    </source>
</evidence>
<keyword evidence="6" id="KW-0238">DNA-binding</keyword>
<name>A0A8D8WGG0_9HEMI</name>
<dbReference type="PROSITE" id="PS50157">
    <property type="entry name" value="ZINC_FINGER_C2H2_2"/>
    <property type="match status" value="3"/>
</dbReference>
<keyword evidence="5" id="KW-0862">Zinc</keyword>
<evidence type="ECO:0000256" key="6">
    <source>
        <dbReference type="ARBA" id="ARBA00023125"/>
    </source>
</evidence>
<dbReference type="GO" id="GO:0000978">
    <property type="term" value="F:RNA polymerase II cis-regulatory region sequence-specific DNA binding"/>
    <property type="evidence" value="ECO:0007669"/>
    <property type="project" value="TreeGrafter"/>
</dbReference>
<evidence type="ECO:0000259" key="10">
    <source>
        <dbReference type="PROSITE" id="PS50157"/>
    </source>
</evidence>
<protein>
    <submittedName>
        <fullName evidence="11">Zinc finger protein 575</fullName>
    </submittedName>
</protein>
<evidence type="ECO:0000256" key="2">
    <source>
        <dbReference type="ARBA" id="ARBA00022723"/>
    </source>
</evidence>
<dbReference type="GO" id="GO:0005634">
    <property type="term" value="C:nucleus"/>
    <property type="evidence" value="ECO:0007669"/>
    <property type="project" value="UniProtKB-SubCell"/>
</dbReference>
<keyword evidence="2" id="KW-0479">Metal-binding</keyword>
<dbReference type="PROSITE" id="PS00028">
    <property type="entry name" value="ZINC_FINGER_C2H2_1"/>
    <property type="match status" value="3"/>
</dbReference>
<evidence type="ECO:0000256" key="9">
    <source>
        <dbReference type="SAM" id="MobiDB-lite"/>
    </source>
</evidence>
<keyword evidence="3" id="KW-0677">Repeat</keyword>